<evidence type="ECO:0000313" key="2">
    <source>
        <dbReference type="EMBL" id="VVS98302.1"/>
    </source>
</evidence>
<dbReference type="GO" id="GO:0005737">
    <property type="term" value="C:cytoplasm"/>
    <property type="evidence" value="ECO:0007669"/>
    <property type="project" value="GOC"/>
</dbReference>
<dbReference type="Proteomes" id="UP000326857">
    <property type="component" value="Unassembled WGS sequence"/>
</dbReference>
<dbReference type="NCBIfam" id="TIGR01444">
    <property type="entry name" value="fkbM_fam"/>
    <property type="match status" value="1"/>
</dbReference>
<evidence type="ECO:0000313" key="3">
    <source>
        <dbReference type="Proteomes" id="UP000326857"/>
    </source>
</evidence>
<dbReference type="GO" id="GO:0016197">
    <property type="term" value="P:endosomal transport"/>
    <property type="evidence" value="ECO:0007669"/>
    <property type="project" value="TreeGrafter"/>
</dbReference>
<dbReference type="GO" id="GO:0005886">
    <property type="term" value="C:plasma membrane"/>
    <property type="evidence" value="ECO:0007669"/>
    <property type="project" value="TreeGrafter"/>
</dbReference>
<dbReference type="PANTHER" id="PTHR34009:SF2">
    <property type="entry name" value="PROTEIN STAR"/>
    <property type="match status" value="1"/>
</dbReference>
<dbReference type="InterPro" id="IPR029063">
    <property type="entry name" value="SAM-dependent_MTases_sf"/>
</dbReference>
<organism evidence="2 3">
    <name type="scientific">Sphingomonas aurantiaca</name>
    <dbReference type="NCBI Taxonomy" id="185949"/>
    <lineage>
        <taxon>Bacteria</taxon>
        <taxon>Pseudomonadati</taxon>
        <taxon>Pseudomonadota</taxon>
        <taxon>Alphaproteobacteria</taxon>
        <taxon>Sphingomonadales</taxon>
        <taxon>Sphingomonadaceae</taxon>
        <taxon>Sphingomonas</taxon>
    </lineage>
</organism>
<dbReference type="PANTHER" id="PTHR34009">
    <property type="entry name" value="PROTEIN STAR"/>
    <property type="match status" value="1"/>
</dbReference>
<dbReference type="InterPro" id="IPR053202">
    <property type="entry name" value="EGF_Rcpt_Signaling_Reg"/>
</dbReference>
<dbReference type="EMBL" id="CABVLI010000015">
    <property type="protein sequence ID" value="VVS98302.1"/>
    <property type="molecule type" value="Genomic_DNA"/>
</dbReference>
<proteinExistence type="predicted"/>
<feature type="domain" description="Methyltransferase FkbM" evidence="1">
    <location>
        <begin position="83"/>
        <end position="244"/>
    </location>
</feature>
<reference evidence="2 3" key="1">
    <citation type="submission" date="2019-09" db="EMBL/GenBank/DDBJ databases">
        <authorList>
            <person name="Dittami M. S."/>
        </authorList>
    </citation>
    <scope>NUCLEOTIDE SEQUENCE [LARGE SCALE GENOMIC DNA]</scope>
    <source>
        <strain evidence="2">SPHINGO391</strain>
    </source>
</reference>
<dbReference type="RefSeq" id="WP_151989739.1">
    <property type="nucleotide sequence ID" value="NZ_LR701515.1"/>
</dbReference>
<dbReference type="SUPFAM" id="SSF53335">
    <property type="entry name" value="S-adenosyl-L-methionine-dependent methyltransferases"/>
    <property type="match status" value="1"/>
</dbReference>
<dbReference type="AlphaFoldDB" id="A0A5E7XV03"/>
<accession>A0A5E7XV03</accession>
<dbReference type="Gene3D" id="3.40.50.150">
    <property type="entry name" value="Vaccinia Virus protein VP39"/>
    <property type="match status" value="1"/>
</dbReference>
<dbReference type="Pfam" id="PF05050">
    <property type="entry name" value="Methyltransf_21"/>
    <property type="match status" value="1"/>
</dbReference>
<dbReference type="GO" id="GO:0006888">
    <property type="term" value="P:endoplasmic reticulum to Golgi vesicle-mediated transport"/>
    <property type="evidence" value="ECO:0007669"/>
    <property type="project" value="TreeGrafter"/>
</dbReference>
<sequence>MKKYAQKTLEGLGIVAIRATPQNDTYLFHKLLPLSSHILGLDPRTRSFLGFCTSHIGSSNSQILQDLFVLWVLREKRVGYFVDFGATDGIELSNSYLLETRYGWNGIVAEPAKDWHASLRRNRQCSVEFDCVSDRSGSVVSFDETPGLGLSTMASFADNDRHAESRQDSVRYDVKTVSLNDLLQRHDAPGSIDYISIDTEGSELSILGAFDFQAYKPSIVTVEHNFVDAKRGAIFEVMTRNGYKRHFEALSMFDDWYVHQDIEF</sequence>
<protein>
    <recommendedName>
        <fullName evidence="1">Methyltransferase FkbM domain-containing protein</fullName>
    </recommendedName>
</protein>
<dbReference type="InterPro" id="IPR006342">
    <property type="entry name" value="FkbM_mtfrase"/>
</dbReference>
<name>A0A5E7XV03_9SPHN</name>
<gene>
    <name evidence="2" type="ORF">SPHINGO391_220032</name>
</gene>
<evidence type="ECO:0000259" key="1">
    <source>
        <dbReference type="Pfam" id="PF05050"/>
    </source>
</evidence>